<dbReference type="SUPFAM" id="SSF51735">
    <property type="entry name" value="NAD(P)-binding Rossmann-fold domains"/>
    <property type="match status" value="1"/>
</dbReference>
<dbReference type="Gene3D" id="3.40.50.720">
    <property type="entry name" value="NAD(P)-binding Rossmann-like Domain"/>
    <property type="match status" value="1"/>
</dbReference>
<evidence type="ECO:0008006" key="6">
    <source>
        <dbReference type="Google" id="ProtNLM"/>
    </source>
</evidence>
<organism evidence="4 5">
    <name type="scientific">Hymenoscyphus fraxineus</name>
    <dbReference type="NCBI Taxonomy" id="746836"/>
    <lineage>
        <taxon>Eukaryota</taxon>
        <taxon>Fungi</taxon>
        <taxon>Dikarya</taxon>
        <taxon>Ascomycota</taxon>
        <taxon>Pezizomycotina</taxon>
        <taxon>Leotiomycetes</taxon>
        <taxon>Helotiales</taxon>
        <taxon>Helotiaceae</taxon>
        <taxon>Hymenoscyphus</taxon>
    </lineage>
</organism>
<dbReference type="PRINTS" id="PR00081">
    <property type="entry name" value="GDHRDH"/>
</dbReference>
<sequence>MLYGLLSRPAVHFDTEKDIPDLSGKVIAITGGNAGLGLETILRLAPHSPSHIYILSRNASSTSSSIAHVQSLVPNCCPLTHIPCDLSDLSSVSSCAETLLKSTSRLDILFLNAGVMMVPPGLTKQGYEIHFGTNHLGHFLLSELLLGIMEKTAKEGGDVRVVVVSSIGMQFSPKSGIPYASLKSTGSAFTFSSLYRYGTTKLANALFAREFHARYHDRGITCVSVHPGVIATGLWSSFFRFAENWGRVGEWMKWLGRSIPVVGFQSVETGAKNQLWAAVGRKGDREGEVKGGEFYTPVAVAGQGTWNSCDMGKARELWEWSEKAVEGFLK</sequence>
<evidence type="ECO:0000313" key="5">
    <source>
        <dbReference type="Proteomes" id="UP000696280"/>
    </source>
</evidence>
<keyword evidence="5" id="KW-1185">Reference proteome</keyword>
<comment type="caution">
    <text evidence="4">The sequence shown here is derived from an EMBL/GenBank/DDBJ whole genome shotgun (WGS) entry which is preliminary data.</text>
</comment>
<comment type="similarity">
    <text evidence="1">Belongs to the short-chain dehydrogenases/reductases (SDR) family.</text>
</comment>
<accession>A0A9N9KM27</accession>
<evidence type="ECO:0000313" key="4">
    <source>
        <dbReference type="EMBL" id="CAG8949183.1"/>
    </source>
</evidence>
<evidence type="ECO:0000256" key="2">
    <source>
        <dbReference type="ARBA" id="ARBA00022857"/>
    </source>
</evidence>
<reference evidence="4" key="1">
    <citation type="submission" date="2021-07" db="EMBL/GenBank/DDBJ databases">
        <authorList>
            <person name="Durling M."/>
        </authorList>
    </citation>
    <scope>NUCLEOTIDE SEQUENCE</scope>
</reference>
<dbReference type="PANTHER" id="PTHR24320">
    <property type="entry name" value="RETINOL DEHYDROGENASE"/>
    <property type="match status" value="1"/>
</dbReference>
<dbReference type="Pfam" id="PF00106">
    <property type="entry name" value="adh_short"/>
    <property type="match status" value="1"/>
</dbReference>
<dbReference type="InterPro" id="IPR002347">
    <property type="entry name" value="SDR_fam"/>
</dbReference>
<proteinExistence type="inferred from homology"/>
<gene>
    <name evidence="4" type="ORF">HYFRA_00004806</name>
</gene>
<dbReference type="PANTHER" id="PTHR24320:SF282">
    <property type="entry name" value="WW DOMAIN-CONTAINING OXIDOREDUCTASE"/>
    <property type="match status" value="1"/>
</dbReference>
<keyword evidence="3" id="KW-0560">Oxidoreductase</keyword>
<evidence type="ECO:0000256" key="1">
    <source>
        <dbReference type="ARBA" id="ARBA00006484"/>
    </source>
</evidence>
<dbReference type="GO" id="GO:0016491">
    <property type="term" value="F:oxidoreductase activity"/>
    <property type="evidence" value="ECO:0007669"/>
    <property type="project" value="UniProtKB-KW"/>
</dbReference>
<dbReference type="OrthoDB" id="191139at2759"/>
<evidence type="ECO:0000256" key="3">
    <source>
        <dbReference type="ARBA" id="ARBA00023002"/>
    </source>
</evidence>
<protein>
    <recommendedName>
        <fullName evidence="6">NAD(P)-binding protein</fullName>
    </recommendedName>
</protein>
<dbReference type="InterPro" id="IPR036291">
    <property type="entry name" value="NAD(P)-bd_dom_sf"/>
</dbReference>
<keyword evidence="2" id="KW-0521">NADP</keyword>
<dbReference type="Proteomes" id="UP000696280">
    <property type="component" value="Unassembled WGS sequence"/>
</dbReference>
<dbReference type="AlphaFoldDB" id="A0A9N9KM27"/>
<dbReference type="EMBL" id="CAJVRL010000002">
    <property type="protein sequence ID" value="CAG8949183.1"/>
    <property type="molecule type" value="Genomic_DNA"/>
</dbReference>
<name>A0A9N9KM27_9HELO</name>